<protein>
    <submittedName>
        <fullName evidence="2">Uncharacterized protein</fullName>
    </submittedName>
</protein>
<keyword evidence="1" id="KW-0812">Transmembrane</keyword>
<feature type="transmembrane region" description="Helical" evidence="1">
    <location>
        <begin position="9"/>
        <end position="28"/>
    </location>
</feature>
<dbReference type="Proteomes" id="UP000006201">
    <property type="component" value="Unassembled WGS sequence"/>
</dbReference>
<reference evidence="2 3" key="1">
    <citation type="submission" date="2006-02" db="EMBL/GenBank/DDBJ databases">
        <authorList>
            <person name="Moran M.A."/>
            <person name="Kjelleberg S."/>
            <person name="Egan S."/>
            <person name="Saunders N."/>
            <person name="Thomas T."/>
            <person name="Ferriera S."/>
            <person name="Johnson J."/>
            <person name="Kravitz S."/>
            <person name="Halpern A."/>
            <person name="Remington K."/>
            <person name="Beeson K."/>
            <person name="Tran B."/>
            <person name="Rogers Y.-H."/>
            <person name="Friedman R."/>
            <person name="Venter J.C."/>
        </authorList>
    </citation>
    <scope>NUCLEOTIDE SEQUENCE [LARGE SCALE GENOMIC DNA]</scope>
    <source>
        <strain evidence="2 3">D2</strain>
    </source>
</reference>
<dbReference type="EMBL" id="AAOH01000006">
    <property type="protein sequence ID" value="EAR27361.1"/>
    <property type="molecule type" value="Genomic_DNA"/>
</dbReference>
<gene>
    <name evidence="2" type="ORF">PTD2_15017</name>
</gene>
<sequence length="148" mass="16825">MFENKWQSVSFFIGILFLVLSIAFIVLVGFDYQVFLLGTFSATAFFITYAAKQASQFKQANQLASLLQRHENKLQICNKHLSPSYLNEPVEVEISQISSITILAASLSVQLMQDEQLNQFTLTGSTTEIKQRVEQLLTEQELQRISIQ</sequence>
<evidence type="ECO:0000313" key="2">
    <source>
        <dbReference type="EMBL" id="EAR27361.1"/>
    </source>
</evidence>
<comment type="caution">
    <text evidence="2">The sequence shown here is derived from an EMBL/GenBank/DDBJ whole genome shotgun (WGS) entry which is preliminary data.</text>
</comment>
<accession>A4CCR8</accession>
<evidence type="ECO:0000256" key="1">
    <source>
        <dbReference type="SAM" id="Phobius"/>
    </source>
</evidence>
<name>A4CCR8_9GAMM</name>
<proteinExistence type="predicted"/>
<dbReference type="OrthoDB" id="6332214at2"/>
<organism evidence="2 3">
    <name type="scientific">Pseudoalteromonas tunicata D2</name>
    <dbReference type="NCBI Taxonomy" id="87626"/>
    <lineage>
        <taxon>Bacteria</taxon>
        <taxon>Pseudomonadati</taxon>
        <taxon>Pseudomonadota</taxon>
        <taxon>Gammaproteobacteria</taxon>
        <taxon>Alteromonadales</taxon>
        <taxon>Pseudoalteromonadaceae</taxon>
        <taxon>Pseudoalteromonas</taxon>
    </lineage>
</organism>
<dbReference type="HOGENOM" id="CLU_1757288_0_0_6"/>
<keyword evidence="1" id="KW-1133">Transmembrane helix</keyword>
<dbReference type="AlphaFoldDB" id="A4CCR8"/>
<dbReference type="RefSeq" id="WP_009838623.1">
    <property type="nucleotide sequence ID" value="NZ_AAOH01000006.1"/>
</dbReference>
<keyword evidence="3" id="KW-1185">Reference proteome</keyword>
<keyword evidence="1" id="KW-0472">Membrane</keyword>
<feature type="transmembrane region" description="Helical" evidence="1">
    <location>
        <begin position="34"/>
        <end position="51"/>
    </location>
</feature>
<evidence type="ECO:0000313" key="3">
    <source>
        <dbReference type="Proteomes" id="UP000006201"/>
    </source>
</evidence>